<dbReference type="RefSeq" id="WP_165838468.1">
    <property type="nucleotide sequence ID" value="NZ_CP177354.1"/>
</dbReference>
<dbReference type="Pfam" id="PF03787">
    <property type="entry name" value="RAMPs"/>
    <property type="match status" value="1"/>
</dbReference>
<proteinExistence type="predicted"/>
<keyword evidence="4" id="KW-1185">Reference proteome</keyword>
<dbReference type="PANTHER" id="PTHR39965:SF1">
    <property type="entry name" value="CRISPR SYSTEM CMR SUBUNIT CMR6"/>
    <property type="match status" value="1"/>
</dbReference>
<evidence type="ECO:0000313" key="4">
    <source>
        <dbReference type="Proteomes" id="UP000248090"/>
    </source>
</evidence>
<dbReference type="InterPro" id="IPR005537">
    <property type="entry name" value="RAMP_III_fam"/>
</dbReference>
<evidence type="ECO:0000259" key="2">
    <source>
        <dbReference type="Pfam" id="PF03787"/>
    </source>
</evidence>
<feature type="domain" description="CRISPR type III-associated protein" evidence="2">
    <location>
        <begin position="104"/>
        <end position="285"/>
    </location>
</feature>
<accession>A0ABX5LWT6</accession>
<sequence length="401" mass="44698">MAKEKEQEKEPITRCYAVPDYLTPLLAGQDIPPGHRFGLYFKGWQRSGTTKDDWALNKEQKSEALKDVTQLGNTAAELSKNLLKRQSTLKGQMPEQVFHLHAKNTSPFITGMGNEHPVENGFAFLPPYGVPYLAGSGIKGMLLRAAKYLAFNQRDNWSDAAINVLFGSADMDEAGNPIKGQQGALRFWDCFPQVANSQLAVEIMTPHNGDYLQGDSTPHTSGQPVPIPFLAIPPESAFDFFIQADLARLDQALKSHWQTMLKAAFTTLFEFVGMGAKTAVGYGQMQKLQTPEEVQQERKLKEEEESRQREARLEQEGYGKEKIDEQGVYARLEGSAICIQDKNTKLIATFHNAKTIWDSLPDDILATYKKKKKPIKVTASYVQQGNNKTLTSLTPEPDQAG</sequence>
<dbReference type="EMBL" id="LAPT01000091">
    <property type="protein sequence ID" value="PXF29963.1"/>
    <property type="molecule type" value="Genomic_DNA"/>
</dbReference>
<gene>
    <name evidence="3" type="ORF">WH50_17745</name>
</gene>
<organism evidence="3 4">
    <name type="scientific">Pokkaliibacter plantistimulans</name>
    <dbReference type="NCBI Taxonomy" id="1635171"/>
    <lineage>
        <taxon>Bacteria</taxon>
        <taxon>Pseudomonadati</taxon>
        <taxon>Pseudomonadota</taxon>
        <taxon>Gammaproteobacteria</taxon>
        <taxon>Oceanospirillales</taxon>
        <taxon>Balneatrichaceae</taxon>
        <taxon>Pokkaliibacter</taxon>
    </lineage>
</organism>
<evidence type="ECO:0000256" key="1">
    <source>
        <dbReference type="ARBA" id="ARBA00023118"/>
    </source>
</evidence>
<protein>
    <recommendedName>
        <fullName evidence="2">CRISPR type III-associated protein domain-containing protein</fullName>
    </recommendedName>
</protein>
<dbReference type="PANTHER" id="PTHR39965">
    <property type="entry name" value="CRISPR SYSTEM CMR SUBUNIT CMR6"/>
    <property type="match status" value="1"/>
</dbReference>
<name>A0ABX5LWT6_9GAMM</name>
<comment type="caution">
    <text evidence="3">The sequence shown here is derived from an EMBL/GenBank/DDBJ whole genome shotgun (WGS) entry which is preliminary data.</text>
</comment>
<evidence type="ECO:0000313" key="3">
    <source>
        <dbReference type="EMBL" id="PXF29963.1"/>
    </source>
</evidence>
<dbReference type="InterPro" id="IPR010172">
    <property type="entry name" value="CRISPR-assoc_prot_TM1791"/>
</dbReference>
<keyword evidence="1" id="KW-0051">Antiviral defense</keyword>
<dbReference type="NCBIfam" id="TIGR01898">
    <property type="entry name" value="cas_TM1791_cmr6"/>
    <property type="match status" value="1"/>
</dbReference>
<reference evidence="3 4" key="1">
    <citation type="submission" date="2015-03" db="EMBL/GenBank/DDBJ databases">
        <authorList>
            <person name="Krishnan R."/>
            <person name="Midha S."/>
            <person name="Patil P.B."/>
            <person name="Rameshkumar N."/>
        </authorList>
    </citation>
    <scope>NUCLEOTIDE SEQUENCE [LARGE SCALE GENOMIC DNA]</scope>
    <source>
        <strain evidence="3 4">L1E11</strain>
    </source>
</reference>
<dbReference type="Proteomes" id="UP000248090">
    <property type="component" value="Unassembled WGS sequence"/>
</dbReference>